<dbReference type="EMBL" id="CP000839">
    <property type="protein sequence ID" value="ABW31795.1"/>
    <property type="molecule type" value="Genomic_DNA"/>
</dbReference>
<dbReference type="HOGENOM" id="CLU_112398_1_0_3"/>
<keyword evidence="1" id="KW-0614">Plasmid</keyword>
<dbReference type="OrthoDB" id="512336at2"/>
<protein>
    <recommendedName>
        <fullName evidence="3">DUF1579 domain-containing protein</fullName>
    </recommendedName>
</protein>
<dbReference type="AlphaFoldDB" id="A8ZM26"/>
<organism evidence="1 2">
    <name type="scientific">Acaryochloris marina (strain MBIC 11017)</name>
    <dbReference type="NCBI Taxonomy" id="329726"/>
    <lineage>
        <taxon>Bacteria</taxon>
        <taxon>Bacillati</taxon>
        <taxon>Cyanobacteriota</taxon>
        <taxon>Cyanophyceae</taxon>
        <taxon>Acaryochloridales</taxon>
        <taxon>Acaryochloridaceae</taxon>
        <taxon>Acaryochloris</taxon>
    </lineage>
</organism>
<accession>A8ZM26</accession>
<dbReference type="Proteomes" id="UP000000268">
    <property type="component" value="Plasmid pREB2"/>
</dbReference>
<evidence type="ECO:0000313" key="1">
    <source>
        <dbReference type="EMBL" id="ABW31795.1"/>
    </source>
</evidence>
<evidence type="ECO:0008006" key="3">
    <source>
        <dbReference type="Google" id="ProtNLM"/>
    </source>
</evidence>
<dbReference type="Pfam" id="PF07617">
    <property type="entry name" value="DUF1579"/>
    <property type="match status" value="1"/>
</dbReference>
<keyword evidence="2" id="KW-1185">Reference proteome</keyword>
<reference evidence="1 2" key="1">
    <citation type="journal article" date="2008" name="Proc. Natl. Acad. Sci. U.S.A.">
        <title>Niche adaptation and genome expansion in the chlorophyll d-producing cyanobacterium Acaryochloris marina.</title>
        <authorList>
            <person name="Swingley W.D."/>
            <person name="Chen M."/>
            <person name="Cheung P.C."/>
            <person name="Conrad A.L."/>
            <person name="Dejesa L.C."/>
            <person name="Hao J."/>
            <person name="Honchak B.M."/>
            <person name="Karbach L.E."/>
            <person name="Kurdoglu A."/>
            <person name="Lahiri S."/>
            <person name="Mastrian S.D."/>
            <person name="Miyashita H."/>
            <person name="Page L."/>
            <person name="Ramakrishna P."/>
            <person name="Satoh S."/>
            <person name="Sattley W.M."/>
            <person name="Shimada Y."/>
            <person name="Taylor H.L."/>
            <person name="Tomo T."/>
            <person name="Tsuchiya T."/>
            <person name="Wang Z.T."/>
            <person name="Raymond J."/>
            <person name="Mimuro M."/>
            <person name="Blankenship R.E."/>
            <person name="Touchman J.W."/>
        </authorList>
    </citation>
    <scope>NUCLEOTIDE SEQUENCE [LARGE SCALE GENOMIC DNA]</scope>
    <source>
        <strain evidence="2">MBIC 11017</strain>
        <plasmid evidence="2">Plasmid pREB2</plasmid>
    </source>
</reference>
<proteinExistence type="predicted"/>
<evidence type="ECO:0000313" key="2">
    <source>
        <dbReference type="Proteomes" id="UP000000268"/>
    </source>
</evidence>
<dbReference type="InterPro" id="IPR011473">
    <property type="entry name" value="DUF1579"/>
</dbReference>
<geneLocation type="plasmid" evidence="1 2">
    <name>pREB2</name>
</geneLocation>
<dbReference type="RefSeq" id="WP_012166947.1">
    <property type="nucleotide sequence ID" value="NC_009927.1"/>
</dbReference>
<name>A8ZM26_ACAM1</name>
<sequence length="170" mass="19089">METTTPQQELTINHEPQKEHQWLQQLVGEWTYESDAKMGPDHPSEKSTGTETVSTIGNFWVQCEGQGEMCGGPGTTIMTLGFDVQNQKFVGTWIGSMMAYLWQYDGELNDTGKVLTLSSRGPSMAGDGTIGQYKDVIELKSDDHRIMTSHALGDNGQWYQFMTTLYHRSK</sequence>
<gene>
    <name evidence="1" type="ordered locus">AM1_B0069</name>
</gene>
<dbReference type="KEGG" id="amr:AM1_B0069"/>